<feature type="region of interest" description="Disordered" evidence="2">
    <location>
        <begin position="1385"/>
        <end position="1469"/>
    </location>
</feature>
<dbReference type="InterPro" id="IPR047187">
    <property type="entry name" value="SF1_C_Upf1"/>
</dbReference>
<dbReference type="CDD" id="cd17935">
    <property type="entry name" value="EEXXQc_AQR"/>
    <property type="match status" value="1"/>
</dbReference>
<feature type="domain" description="RNA helicase aquarius insertion" evidence="7">
    <location>
        <begin position="709"/>
        <end position="787"/>
    </location>
</feature>
<protein>
    <recommendedName>
        <fullName evidence="10">Intron-binding protein aquarius</fullName>
    </recommendedName>
</protein>
<dbReference type="Pfam" id="PF16399">
    <property type="entry name" value="Aquarius_N_1st"/>
    <property type="match status" value="1"/>
</dbReference>
<evidence type="ECO:0000313" key="8">
    <source>
        <dbReference type="EMBL" id="CAL8111146.1"/>
    </source>
</evidence>
<evidence type="ECO:0000259" key="4">
    <source>
        <dbReference type="Pfam" id="PF13087"/>
    </source>
</evidence>
<evidence type="ECO:0000259" key="5">
    <source>
        <dbReference type="Pfam" id="PF16399"/>
    </source>
</evidence>
<dbReference type="Pfam" id="PF13086">
    <property type="entry name" value="AAA_11"/>
    <property type="match status" value="1"/>
</dbReference>
<dbReference type="InterPro" id="IPR027417">
    <property type="entry name" value="P-loop_NTPase"/>
</dbReference>
<dbReference type="InterPro" id="IPR048966">
    <property type="entry name" value="Aquarius_b-barrel"/>
</dbReference>
<dbReference type="PANTHER" id="PTHR10887:SF5">
    <property type="entry name" value="RNA HELICASE AQUARIUS"/>
    <property type="match status" value="1"/>
</dbReference>
<dbReference type="InterPro" id="IPR041677">
    <property type="entry name" value="DNA2/NAM7_AAA_11"/>
</dbReference>
<dbReference type="InterPro" id="IPR041679">
    <property type="entry name" value="DNA2/NAM7-like_C"/>
</dbReference>
<dbReference type="InterPro" id="IPR026300">
    <property type="entry name" value="CWF11_fam"/>
</dbReference>
<dbReference type="PANTHER" id="PTHR10887">
    <property type="entry name" value="DNA2/NAM7 HELICASE FAMILY"/>
    <property type="match status" value="1"/>
</dbReference>
<feature type="domain" description="DNA2/NAM7 helicase-like C-terminal" evidence="4">
    <location>
        <begin position="1109"/>
        <end position="1299"/>
    </location>
</feature>
<reference evidence="8 9" key="1">
    <citation type="submission" date="2024-08" db="EMBL/GenBank/DDBJ databases">
        <authorList>
            <person name="Cucini C."/>
            <person name="Frati F."/>
        </authorList>
    </citation>
    <scope>NUCLEOTIDE SEQUENCE [LARGE SCALE GENOMIC DNA]</scope>
</reference>
<comment type="similarity">
    <text evidence="1">Belongs to the CWF11 family.</text>
</comment>
<dbReference type="InterPro" id="IPR032174">
    <property type="entry name" value="Aquarius_N"/>
</dbReference>
<sequence>MVKLSTSSTKVREKSRAFIPSLDAIKSDKITELSHKYWASYNPDDHAPFEQSIVDEIYLNELVQTSFHTRRIALLEISQYLENYLWPNFNAETSSFSHVMSMVCMINEKHREGLSVWDCFQNDTEKFGEFFHRVLLAMLEEAKSSLREGRSLLHFLNCAFGSLEIDLVRKQVQGLVSLHVWHCISEGRREEEFKRFPKWRKYWKGMLKRDSKESDDKKKQNEFNRAFFMNLIKNFLNLLDIQDYMQPELNEDFLKYVERFMELMIDLQALLPTRRYMNILIDDLHLVVRCQMSPLLEHGDGHLFSQLLDRLKFYTNFEICNETGDSMNELEIMLEHYNKITNLQEKMFVNVPDLRQLALSNVCSIDTRASLLKHFKQLESEQLKELAASLHLIHDKSEDINENFILEVICNKYEKRVSQIKQLNAMALYPTQDIIWDENVVPSDYHSASGQVLALPKLNLQFLTLHDYLLRNFQLFRLESTYQIRQDIEDAIFRLQPWQAEDGTCLFHGWARMAQPVHRFTVIQVSKPNLGDSKPSMVKADVTINLSVRREVKAEWESLRKHDACFLLTIKPPNKAAKRYDLRGDFVSQVGIAYVRGCEVDGMLDSNGRVIEEGPDPRPHLSGDTRTFRVLLDANQYQKDMDSIASGKEDVYETFNVFMRRKPKENNFKAVLETIRDLMNTNCVVPDWLHDIILGYGDPGSAHYSKMQNELSVLDFNDTFLNIDHLKQSFPEYKVEVKDTALPLERPFKINFLDAQQKQAGKEESEIKKALMVEPYVVPMRGPYPANKPNLNKIRFTPTQIEAIKSGMQPGLSLVVGPPGTGKTDVATQIISNIYHNFPDQRTLIVTHSNQALNQLFEKIIRLDVDERHLLRLGHGEEELETEKDFSRYGRVNYVLAKRLDLLIEVEKLQKSMGVSGDVSYTCETSWFFFIHHVLANWEAFLLKIKRKDSEPPTPEIIDEAFPFHHFFADAPQPLFQKKDYEVDLEIAEGCFRYIKRIFDQLEEFRAFELLRSGLDRSKYLLVKEAKVIAMTCTHSALKRRELVDLIFQYDNILMEEAAQILEIETFIPLLLQNPEQGRVRLKRWIMIGDHHQLPPVIKNMAFQKYGNMEQSLFARFVRLGVPTVQLDAQGRSRSSIANLYQWRYKKLGNLPHIQSELEYQLANPGFAFDYQLINVGDYNGAGETEPSPYFFQNLAEAEFVVATYMYMRLMGYPAEKITILTTYNGQKALIRDVLNTRCTNNPWFGLPHKVTTVDKYQGQQNDYILLSLVRTKTVGHLRDVRRLIVAMSRARLGLYIFARIPLFANCYELAPAFNILTQRPSSLQLYPSESYPTERKLDNKPDDCVIIKDMPHMANLVYEAYMLKVETIKQDQKLSEAEMKAKLPEPVGLDKGQIPTPIQFESKPSSAIRQEGGEDDAVKMEVDEAEDDDDNATKEKEEKGSDMDVEIIPNTDEATVEKPSETEEENKS</sequence>
<feature type="compositionally biased region" description="Basic and acidic residues" evidence="2">
    <location>
        <begin position="1432"/>
        <end position="1443"/>
    </location>
</feature>
<keyword evidence="1" id="KW-0507">mRNA processing</keyword>
<accession>A0ABP1QZ96</accession>
<keyword evidence="1" id="KW-0539">Nucleus</keyword>
<feature type="domain" description="RNA helicase aquarius N-terminal" evidence="5">
    <location>
        <begin position="29"/>
        <end position="416"/>
    </location>
</feature>
<dbReference type="InterPro" id="IPR048967">
    <property type="entry name" value="Aquarius_insert"/>
</dbReference>
<keyword evidence="1" id="KW-0508">mRNA splicing</keyword>
<evidence type="ECO:0000256" key="2">
    <source>
        <dbReference type="SAM" id="MobiDB-lite"/>
    </source>
</evidence>
<dbReference type="EMBL" id="CAXLJM020000046">
    <property type="protein sequence ID" value="CAL8111146.1"/>
    <property type="molecule type" value="Genomic_DNA"/>
</dbReference>
<dbReference type="SUPFAM" id="SSF52540">
    <property type="entry name" value="P-loop containing nucleoside triphosphate hydrolases"/>
    <property type="match status" value="1"/>
</dbReference>
<evidence type="ECO:0000259" key="3">
    <source>
        <dbReference type="Pfam" id="PF13086"/>
    </source>
</evidence>
<dbReference type="InterPro" id="IPR045055">
    <property type="entry name" value="DNA2/NAM7-like"/>
</dbReference>
<dbReference type="PIRSF" id="PIRSF038901">
    <property type="entry name" value="AQR_cwf11"/>
    <property type="match status" value="1"/>
</dbReference>
<comment type="caution">
    <text evidence="8">The sequence shown here is derived from an EMBL/GenBank/DDBJ whole genome shotgun (WGS) entry which is preliminary data.</text>
</comment>
<feature type="domain" description="DNA2/NAM7 helicase helicase" evidence="3">
    <location>
        <begin position="798"/>
        <end position="1100"/>
    </location>
</feature>
<proteinExistence type="inferred from homology"/>
<keyword evidence="9" id="KW-1185">Reference proteome</keyword>
<dbReference type="Proteomes" id="UP001642540">
    <property type="component" value="Unassembled WGS sequence"/>
</dbReference>
<organism evidence="8 9">
    <name type="scientific">Orchesella dallaii</name>
    <dbReference type="NCBI Taxonomy" id="48710"/>
    <lineage>
        <taxon>Eukaryota</taxon>
        <taxon>Metazoa</taxon>
        <taxon>Ecdysozoa</taxon>
        <taxon>Arthropoda</taxon>
        <taxon>Hexapoda</taxon>
        <taxon>Collembola</taxon>
        <taxon>Entomobryomorpha</taxon>
        <taxon>Entomobryoidea</taxon>
        <taxon>Orchesellidae</taxon>
        <taxon>Orchesellinae</taxon>
        <taxon>Orchesella</taxon>
    </lineage>
</organism>
<evidence type="ECO:0008006" key="10">
    <source>
        <dbReference type="Google" id="ProtNLM"/>
    </source>
</evidence>
<comment type="subcellular location">
    <subcellularLocation>
        <location evidence="1">Nucleus</location>
    </subcellularLocation>
</comment>
<feature type="domain" description="RNA helicase aquarius beta-barrel" evidence="6">
    <location>
        <begin position="496"/>
        <end position="661"/>
    </location>
</feature>
<dbReference type="Pfam" id="PF13087">
    <property type="entry name" value="AAA_12"/>
    <property type="match status" value="1"/>
</dbReference>
<evidence type="ECO:0000256" key="1">
    <source>
        <dbReference type="PIRNR" id="PIRNR038901"/>
    </source>
</evidence>
<dbReference type="Gene3D" id="3.40.50.300">
    <property type="entry name" value="P-loop containing nucleotide triphosphate hydrolases"/>
    <property type="match status" value="2"/>
</dbReference>
<evidence type="ECO:0000259" key="7">
    <source>
        <dbReference type="Pfam" id="PF21144"/>
    </source>
</evidence>
<dbReference type="Pfam" id="PF21143">
    <property type="entry name" value="Aquarius_N_2nd"/>
    <property type="match status" value="1"/>
</dbReference>
<evidence type="ECO:0000259" key="6">
    <source>
        <dbReference type="Pfam" id="PF21143"/>
    </source>
</evidence>
<dbReference type="CDD" id="cd18808">
    <property type="entry name" value="SF1_C_Upf1"/>
    <property type="match status" value="1"/>
</dbReference>
<name>A0ABP1QZ96_9HEXA</name>
<dbReference type="Pfam" id="PF21144">
    <property type="entry name" value="Aquarius_N_3rd"/>
    <property type="match status" value="1"/>
</dbReference>
<evidence type="ECO:0000313" key="9">
    <source>
        <dbReference type="Proteomes" id="UP001642540"/>
    </source>
</evidence>
<gene>
    <name evidence="8" type="ORF">ODALV1_LOCUS14770</name>
</gene>
<feature type="compositionally biased region" description="Basic and acidic residues" evidence="2">
    <location>
        <begin position="1456"/>
        <end position="1469"/>
    </location>
</feature>